<evidence type="ECO:0000313" key="1">
    <source>
        <dbReference type="EMBL" id="GFO04526.1"/>
    </source>
</evidence>
<keyword evidence="2" id="KW-1185">Reference proteome</keyword>
<name>A0AAV3ZZW8_9GAST</name>
<proteinExistence type="predicted"/>
<dbReference type="Proteomes" id="UP000735302">
    <property type="component" value="Unassembled WGS sequence"/>
</dbReference>
<sequence>MVSSRAFTGEPGIQVALPDDPTPSDIYNLIVTDELLRSWKTETNRCARTVISSKDHNFCRIGAASKPGDLLF</sequence>
<gene>
    <name evidence="1" type="ORF">PoB_003103100</name>
</gene>
<protein>
    <submittedName>
        <fullName evidence="1">Uncharacterized protein</fullName>
    </submittedName>
</protein>
<organism evidence="1 2">
    <name type="scientific">Plakobranchus ocellatus</name>
    <dbReference type="NCBI Taxonomy" id="259542"/>
    <lineage>
        <taxon>Eukaryota</taxon>
        <taxon>Metazoa</taxon>
        <taxon>Spiralia</taxon>
        <taxon>Lophotrochozoa</taxon>
        <taxon>Mollusca</taxon>
        <taxon>Gastropoda</taxon>
        <taxon>Heterobranchia</taxon>
        <taxon>Euthyneura</taxon>
        <taxon>Panpulmonata</taxon>
        <taxon>Sacoglossa</taxon>
        <taxon>Placobranchoidea</taxon>
        <taxon>Plakobranchidae</taxon>
        <taxon>Plakobranchus</taxon>
    </lineage>
</organism>
<accession>A0AAV3ZZW8</accession>
<comment type="caution">
    <text evidence="1">The sequence shown here is derived from an EMBL/GenBank/DDBJ whole genome shotgun (WGS) entry which is preliminary data.</text>
</comment>
<dbReference type="AlphaFoldDB" id="A0AAV3ZZW8"/>
<dbReference type="EMBL" id="BLXT01003739">
    <property type="protein sequence ID" value="GFO04526.1"/>
    <property type="molecule type" value="Genomic_DNA"/>
</dbReference>
<reference evidence="1 2" key="1">
    <citation type="journal article" date="2021" name="Elife">
        <title>Chloroplast acquisition without the gene transfer in kleptoplastic sea slugs, Plakobranchus ocellatus.</title>
        <authorList>
            <person name="Maeda T."/>
            <person name="Takahashi S."/>
            <person name="Yoshida T."/>
            <person name="Shimamura S."/>
            <person name="Takaki Y."/>
            <person name="Nagai Y."/>
            <person name="Toyoda A."/>
            <person name="Suzuki Y."/>
            <person name="Arimoto A."/>
            <person name="Ishii H."/>
            <person name="Satoh N."/>
            <person name="Nishiyama T."/>
            <person name="Hasebe M."/>
            <person name="Maruyama T."/>
            <person name="Minagawa J."/>
            <person name="Obokata J."/>
            <person name="Shigenobu S."/>
        </authorList>
    </citation>
    <scope>NUCLEOTIDE SEQUENCE [LARGE SCALE GENOMIC DNA]</scope>
</reference>
<evidence type="ECO:0000313" key="2">
    <source>
        <dbReference type="Proteomes" id="UP000735302"/>
    </source>
</evidence>